<feature type="transmembrane region" description="Helical" evidence="7">
    <location>
        <begin position="148"/>
        <end position="169"/>
    </location>
</feature>
<feature type="domain" description="Rhodopsin" evidence="8">
    <location>
        <begin position="51"/>
        <end position="297"/>
    </location>
</feature>
<reference evidence="9" key="1">
    <citation type="journal article" date="2020" name="Stud. Mycol.">
        <title>101 Dothideomycetes genomes: a test case for predicting lifestyles and emergence of pathogens.</title>
        <authorList>
            <person name="Haridas S."/>
            <person name="Albert R."/>
            <person name="Binder M."/>
            <person name="Bloem J."/>
            <person name="Labutti K."/>
            <person name="Salamov A."/>
            <person name="Andreopoulos B."/>
            <person name="Baker S."/>
            <person name="Barry K."/>
            <person name="Bills G."/>
            <person name="Bluhm B."/>
            <person name="Cannon C."/>
            <person name="Castanera R."/>
            <person name="Culley D."/>
            <person name="Daum C."/>
            <person name="Ezra D."/>
            <person name="Gonzalez J."/>
            <person name="Henrissat B."/>
            <person name="Kuo A."/>
            <person name="Liang C."/>
            <person name="Lipzen A."/>
            <person name="Lutzoni F."/>
            <person name="Magnuson J."/>
            <person name="Mondo S."/>
            <person name="Nolan M."/>
            <person name="Ohm R."/>
            <person name="Pangilinan J."/>
            <person name="Park H.-J."/>
            <person name="Ramirez L."/>
            <person name="Alfaro M."/>
            <person name="Sun H."/>
            <person name="Tritt A."/>
            <person name="Yoshinaga Y."/>
            <person name="Zwiers L.-H."/>
            <person name="Turgeon B."/>
            <person name="Goodwin S."/>
            <person name="Spatafora J."/>
            <person name="Crous P."/>
            <person name="Grigoriev I."/>
        </authorList>
    </citation>
    <scope>NUCLEOTIDE SEQUENCE</scope>
    <source>
        <strain evidence="9">CBS 260.36</strain>
    </source>
</reference>
<dbReference type="InterPro" id="IPR049326">
    <property type="entry name" value="Rhodopsin_dom_fungi"/>
</dbReference>
<dbReference type="AlphaFoldDB" id="A0A9P4JET0"/>
<dbReference type="EMBL" id="ML996081">
    <property type="protein sequence ID" value="KAF2157534.1"/>
    <property type="molecule type" value="Genomic_DNA"/>
</dbReference>
<protein>
    <recommendedName>
        <fullName evidence="8">Rhodopsin domain-containing protein</fullName>
    </recommendedName>
</protein>
<feature type="transmembrane region" description="Helical" evidence="7">
    <location>
        <begin position="276"/>
        <end position="295"/>
    </location>
</feature>
<dbReference type="Pfam" id="PF20684">
    <property type="entry name" value="Fung_rhodopsin"/>
    <property type="match status" value="1"/>
</dbReference>
<evidence type="ECO:0000256" key="3">
    <source>
        <dbReference type="ARBA" id="ARBA00022989"/>
    </source>
</evidence>
<dbReference type="OrthoDB" id="3923077at2759"/>
<feature type="transmembrane region" description="Helical" evidence="7">
    <location>
        <begin position="34"/>
        <end position="55"/>
    </location>
</feature>
<dbReference type="InterPro" id="IPR052337">
    <property type="entry name" value="SAT4-like"/>
</dbReference>
<feature type="transmembrane region" description="Helical" evidence="7">
    <location>
        <begin position="193"/>
        <end position="219"/>
    </location>
</feature>
<feature type="region of interest" description="Disordered" evidence="6">
    <location>
        <begin position="349"/>
        <end position="377"/>
    </location>
</feature>
<accession>A0A9P4JET0</accession>
<dbReference type="Proteomes" id="UP000799439">
    <property type="component" value="Unassembled WGS sequence"/>
</dbReference>
<keyword evidence="4 7" id="KW-0472">Membrane</keyword>
<sequence>MSRTATFNSSLVLGPKAHLYIEKPEKLAAQNNGLLAMGIIFLITCWTSTALRVYVRGFLIKAFGTDDAFAILSLLVFTVYCITLFILCNGISMMNTQLAAGETPISQYYPQIVVGGYCLYAATMIVFKFALGFFFLKIFKSNKVYVWIIWLSVVVPSIFGVLNIIWTAIYQCQVTSFFFIGLESCDGVGPNNVWLAITSTWAALTAITDLLYGVLSVLAIKSLQMRWRAKVTAACLCALGSIGGIASCVRFVLLVFNNFPGVSQIGASILAAQWSVIEPGIGITAAAMATLRPLVRKLNEGSSRPTQSNTGGPGATTKRTDTQRVSKFGSKAGNAGILVEVELNQFDAGSTEDLESQQAGKMSHTAEREAAAPAQIV</sequence>
<evidence type="ECO:0000256" key="4">
    <source>
        <dbReference type="ARBA" id="ARBA00023136"/>
    </source>
</evidence>
<evidence type="ECO:0000259" key="8">
    <source>
        <dbReference type="Pfam" id="PF20684"/>
    </source>
</evidence>
<keyword evidence="3 7" id="KW-1133">Transmembrane helix</keyword>
<feature type="region of interest" description="Disordered" evidence="6">
    <location>
        <begin position="298"/>
        <end position="324"/>
    </location>
</feature>
<proteinExistence type="inferred from homology"/>
<comment type="caution">
    <text evidence="9">The sequence shown here is derived from an EMBL/GenBank/DDBJ whole genome shotgun (WGS) entry which is preliminary data.</text>
</comment>
<feature type="transmembrane region" description="Helical" evidence="7">
    <location>
        <begin position="67"/>
        <end position="92"/>
    </location>
</feature>
<comment type="subcellular location">
    <subcellularLocation>
        <location evidence="1">Membrane</location>
        <topology evidence="1">Multi-pass membrane protein</topology>
    </subcellularLocation>
</comment>
<name>A0A9P4JET0_9PEZI</name>
<evidence type="ECO:0000256" key="1">
    <source>
        <dbReference type="ARBA" id="ARBA00004141"/>
    </source>
</evidence>
<evidence type="ECO:0000256" key="7">
    <source>
        <dbReference type="SAM" id="Phobius"/>
    </source>
</evidence>
<keyword evidence="2 7" id="KW-0812">Transmembrane</keyword>
<evidence type="ECO:0000313" key="10">
    <source>
        <dbReference type="Proteomes" id="UP000799439"/>
    </source>
</evidence>
<dbReference type="GO" id="GO:0016020">
    <property type="term" value="C:membrane"/>
    <property type="evidence" value="ECO:0007669"/>
    <property type="project" value="UniProtKB-SubCell"/>
</dbReference>
<comment type="similarity">
    <text evidence="5">Belongs to the SAT4 family.</text>
</comment>
<dbReference type="PANTHER" id="PTHR33048">
    <property type="entry name" value="PTH11-LIKE INTEGRAL MEMBRANE PROTEIN (AFU_ORTHOLOGUE AFUA_5G11245)"/>
    <property type="match status" value="1"/>
</dbReference>
<feature type="transmembrane region" description="Helical" evidence="7">
    <location>
        <begin position="112"/>
        <end position="136"/>
    </location>
</feature>
<keyword evidence="10" id="KW-1185">Reference proteome</keyword>
<gene>
    <name evidence="9" type="ORF">K461DRAFT_273728</name>
</gene>
<evidence type="ECO:0000256" key="5">
    <source>
        <dbReference type="ARBA" id="ARBA00038359"/>
    </source>
</evidence>
<dbReference type="PANTHER" id="PTHR33048:SF96">
    <property type="entry name" value="INTEGRAL MEMBRANE PROTEIN"/>
    <property type="match status" value="1"/>
</dbReference>
<evidence type="ECO:0000256" key="6">
    <source>
        <dbReference type="SAM" id="MobiDB-lite"/>
    </source>
</evidence>
<organism evidence="9 10">
    <name type="scientific">Myriangium duriaei CBS 260.36</name>
    <dbReference type="NCBI Taxonomy" id="1168546"/>
    <lineage>
        <taxon>Eukaryota</taxon>
        <taxon>Fungi</taxon>
        <taxon>Dikarya</taxon>
        <taxon>Ascomycota</taxon>
        <taxon>Pezizomycotina</taxon>
        <taxon>Dothideomycetes</taxon>
        <taxon>Dothideomycetidae</taxon>
        <taxon>Myriangiales</taxon>
        <taxon>Myriangiaceae</taxon>
        <taxon>Myriangium</taxon>
    </lineage>
</organism>
<evidence type="ECO:0000256" key="2">
    <source>
        <dbReference type="ARBA" id="ARBA00022692"/>
    </source>
</evidence>
<feature type="transmembrane region" description="Helical" evidence="7">
    <location>
        <begin position="231"/>
        <end position="256"/>
    </location>
</feature>
<feature type="compositionally biased region" description="Polar residues" evidence="6">
    <location>
        <begin position="300"/>
        <end position="310"/>
    </location>
</feature>
<evidence type="ECO:0000313" key="9">
    <source>
        <dbReference type="EMBL" id="KAF2157534.1"/>
    </source>
</evidence>